<reference evidence="2 3" key="1">
    <citation type="submission" date="2014-06" db="EMBL/GenBank/DDBJ databases">
        <authorList>
            <person name="Urmite Genomes Urmite Genomes"/>
        </authorList>
    </citation>
    <scope>NUCLEOTIDE SEQUENCE [LARGE SCALE GENOMIC DNA]</scope>
</reference>
<feature type="transmembrane region" description="Helical" evidence="1">
    <location>
        <begin position="89"/>
        <end position="107"/>
    </location>
</feature>
<evidence type="ECO:0000256" key="1">
    <source>
        <dbReference type="SAM" id="Phobius"/>
    </source>
</evidence>
<keyword evidence="1" id="KW-1133">Transmembrane helix</keyword>
<protein>
    <submittedName>
        <fullName evidence="2">Uncharacterized protein</fullName>
    </submittedName>
</protein>
<gene>
    <name evidence="2" type="ORF">BN59_00951</name>
</gene>
<organism evidence="2 3">
    <name type="scientific">Legionella massiliensis</name>
    <dbReference type="NCBI Taxonomy" id="1034943"/>
    <lineage>
        <taxon>Bacteria</taxon>
        <taxon>Pseudomonadati</taxon>
        <taxon>Pseudomonadota</taxon>
        <taxon>Gammaproteobacteria</taxon>
        <taxon>Legionellales</taxon>
        <taxon>Legionellaceae</taxon>
        <taxon>Legionella</taxon>
    </lineage>
</organism>
<name>A0A078KUJ9_9GAMM</name>
<keyword evidence="3" id="KW-1185">Reference proteome</keyword>
<dbReference type="RefSeq" id="WP_043873157.1">
    <property type="nucleotide sequence ID" value="NZ_CCVW01000001.1"/>
</dbReference>
<accession>A0A078KUJ9</accession>
<evidence type="ECO:0000313" key="3">
    <source>
        <dbReference type="Proteomes" id="UP000044071"/>
    </source>
</evidence>
<evidence type="ECO:0000313" key="2">
    <source>
        <dbReference type="EMBL" id="CDZ76677.1"/>
    </source>
</evidence>
<feature type="transmembrane region" description="Helical" evidence="1">
    <location>
        <begin position="51"/>
        <end position="69"/>
    </location>
</feature>
<proteinExistence type="predicted"/>
<feature type="transmembrane region" description="Helical" evidence="1">
    <location>
        <begin position="12"/>
        <end position="31"/>
    </location>
</feature>
<dbReference type="STRING" id="1034943.BN59_00951"/>
<dbReference type="OrthoDB" id="5652823at2"/>
<sequence length="109" mass="12620">MIKHYIRSSIIVLIQTVLPIIALLAIAPWLINSNLLTRWQSTFTTIQPWFIGLHGVLYLALALLWPRLISRLQKQHQLTTEQLNTALKARWYLLAIFVFIDALMIGSRL</sequence>
<keyword evidence="1" id="KW-0472">Membrane</keyword>
<dbReference type="eggNOG" id="ENOG5030PFI">
    <property type="taxonomic scope" value="Bacteria"/>
</dbReference>
<dbReference type="AlphaFoldDB" id="A0A078KUJ9"/>
<keyword evidence="1" id="KW-0812">Transmembrane</keyword>
<dbReference type="Proteomes" id="UP000044071">
    <property type="component" value="Unassembled WGS sequence"/>
</dbReference>
<dbReference type="EMBL" id="CCSB01000001">
    <property type="protein sequence ID" value="CDZ76677.1"/>
    <property type="molecule type" value="Genomic_DNA"/>
</dbReference>